<keyword evidence="6" id="KW-1185">Reference proteome</keyword>
<dbReference type="InterPro" id="IPR002550">
    <property type="entry name" value="CNNM"/>
</dbReference>
<proteinExistence type="predicted"/>
<dbReference type="Pfam" id="PF01595">
    <property type="entry name" value="CNNM"/>
    <property type="match status" value="1"/>
</dbReference>
<feature type="transmembrane region" description="Helical" evidence="3">
    <location>
        <begin position="105"/>
        <end position="124"/>
    </location>
</feature>
<comment type="caution">
    <text evidence="5">The sequence shown here is derived from an EMBL/GenBank/DDBJ whole genome shotgun (WGS) entry which is preliminary data.</text>
</comment>
<dbReference type="EMBL" id="LSSK01000017">
    <property type="protein sequence ID" value="OMH86107.1"/>
    <property type="molecule type" value="Genomic_DNA"/>
</dbReference>
<dbReference type="GO" id="GO:0030026">
    <property type="term" value="P:intracellular manganese ion homeostasis"/>
    <property type="evidence" value="ECO:0007669"/>
    <property type="project" value="TreeGrafter"/>
</dbReference>
<evidence type="ECO:0000256" key="1">
    <source>
        <dbReference type="ARBA" id="ARBA00022737"/>
    </source>
</evidence>
<accession>A0A1R1PYT7</accession>
<feature type="transmembrane region" description="Helical" evidence="3">
    <location>
        <begin position="20"/>
        <end position="44"/>
    </location>
</feature>
<evidence type="ECO:0000256" key="3">
    <source>
        <dbReference type="SAM" id="Phobius"/>
    </source>
</evidence>
<feature type="domain" description="CNNM transmembrane" evidence="4">
    <location>
        <begin position="16"/>
        <end position="142"/>
    </location>
</feature>
<dbReference type="GO" id="GO:0016020">
    <property type="term" value="C:membrane"/>
    <property type="evidence" value="ECO:0007669"/>
    <property type="project" value="UniProtKB-UniRule"/>
</dbReference>
<dbReference type="Proteomes" id="UP000188320">
    <property type="component" value="Unassembled WGS sequence"/>
</dbReference>
<evidence type="ECO:0000313" key="5">
    <source>
        <dbReference type="EMBL" id="OMH86107.1"/>
    </source>
</evidence>
<keyword evidence="2 3" id="KW-0812">Transmembrane</keyword>
<dbReference type="GO" id="GO:0010960">
    <property type="term" value="P:magnesium ion homeostasis"/>
    <property type="evidence" value="ECO:0007669"/>
    <property type="project" value="InterPro"/>
</dbReference>
<organism evidence="5 6">
    <name type="scientific">Zancudomyces culisetae</name>
    <name type="common">Gut fungus</name>
    <name type="synonym">Smittium culisetae</name>
    <dbReference type="NCBI Taxonomy" id="1213189"/>
    <lineage>
        <taxon>Eukaryota</taxon>
        <taxon>Fungi</taxon>
        <taxon>Fungi incertae sedis</taxon>
        <taxon>Zoopagomycota</taxon>
        <taxon>Kickxellomycotina</taxon>
        <taxon>Harpellomycetes</taxon>
        <taxon>Harpellales</taxon>
        <taxon>Legeriomycetaceae</taxon>
        <taxon>Zancudomyces</taxon>
    </lineage>
</organism>
<dbReference type="PANTHER" id="PTHR12064:SF97">
    <property type="entry name" value="METAL TRANSPORTER CNNM-5"/>
    <property type="match status" value="1"/>
</dbReference>
<dbReference type="OrthoDB" id="5353557at2759"/>
<gene>
    <name evidence="5" type="ORF">AX774_g337</name>
</gene>
<dbReference type="PROSITE" id="PS51846">
    <property type="entry name" value="CNNM"/>
    <property type="match status" value="1"/>
</dbReference>
<keyword evidence="2 3" id="KW-0472">Membrane</keyword>
<evidence type="ECO:0000259" key="4">
    <source>
        <dbReference type="PROSITE" id="PS51846"/>
    </source>
</evidence>
<name>A0A1R1PYT7_ZANCU</name>
<sequence length="142" mass="15480">MPILQIVARETMSHYMTIGYYWKLAISMVLVLTGGLLAGLTIGLMSLDSTNLAIISVSGTEKQKAYVKKIMPLRKNGHRLLVTLLLGNTILNETLPIVFDSIFEGGVKAVIMSTVFILLFGEVIPQSVCVRYGLAIGAFFSV</sequence>
<keyword evidence="1" id="KW-0677">Repeat</keyword>
<evidence type="ECO:0000256" key="2">
    <source>
        <dbReference type="PROSITE-ProRule" id="PRU01193"/>
    </source>
</evidence>
<reference evidence="6" key="1">
    <citation type="submission" date="2017-01" db="EMBL/GenBank/DDBJ databases">
        <authorList>
            <person name="Wang Y."/>
            <person name="White M."/>
            <person name="Kvist S."/>
            <person name="Moncalvo J.-M."/>
        </authorList>
    </citation>
    <scope>NUCLEOTIDE SEQUENCE [LARGE SCALE GENOMIC DNA]</scope>
    <source>
        <strain evidence="6">COL-18-3</strain>
    </source>
</reference>
<dbReference type="AlphaFoldDB" id="A0A1R1PYT7"/>
<dbReference type="InterPro" id="IPR045095">
    <property type="entry name" value="ACDP"/>
</dbReference>
<dbReference type="GO" id="GO:0005737">
    <property type="term" value="C:cytoplasm"/>
    <property type="evidence" value="ECO:0007669"/>
    <property type="project" value="TreeGrafter"/>
</dbReference>
<keyword evidence="2 3" id="KW-1133">Transmembrane helix</keyword>
<evidence type="ECO:0000313" key="6">
    <source>
        <dbReference type="Proteomes" id="UP000188320"/>
    </source>
</evidence>
<protein>
    <recommendedName>
        <fullName evidence="4">CNNM transmembrane domain-containing protein</fullName>
    </recommendedName>
</protein>
<dbReference type="PANTHER" id="PTHR12064">
    <property type="entry name" value="METAL TRANSPORTER CNNM"/>
    <property type="match status" value="1"/>
</dbReference>